<name>A0ABS3DGQ9_9BACT</name>
<evidence type="ECO:0000256" key="2">
    <source>
        <dbReference type="SAM" id="Phobius"/>
    </source>
</evidence>
<comment type="caution">
    <text evidence="3">The sequence shown here is derived from an EMBL/GenBank/DDBJ whole genome shotgun (WGS) entry which is preliminary data.</text>
</comment>
<reference evidence="3 4" key="1">
    <citation type="submission" date="2021-02" db="EMBL/GenBank/DDBJ databases">
        <title>De Novo genome assembly of isolated myxobacteria.</title>
        <authorList>
            <person name="Stevens D.C."/>
        </authorList>
    </citation>
    <scope>NUCLEOTIDE SEQUENCE [LARGE SCALE GENOMIC DNA]</scope>
    <source>
        <strain evidence="3 4">ATCC 29039</strain>
    </source>
</reference>
<accession>A0ABS3DGQ9</accession>
<feature type="transmembrane region" description="Helical" evidence="2">
    <location>
        <begin position="6"/>
        <end position="25"/>
    </location>
</feature>
<keyword evidence="2" id="KW-1133">Transmembrane helix</keyword>
<feature type="transmembrane region" description="Helical" evidence="2">
    <location>
        <begin position="112"/>
        <end position="137"/>
    </location>
</feature>
<evidence type="ECO:0000313" key="4">
    <source>
        <dbReference type="Proteomes" id="UP000664052"/>
    </source>
</evidence>
<evidence type="ECO:0000256" key="1">
    <source>
        <dbReference type="SAM" id="MobiDB-lite"/>
    </source>
</evidence>
<keyword evidence="4" id="KW-1185">Reference proteome</keyword>
<dbReference type="RefSeq" id="WP_207054194.1">
    <property type="nucleotide sequence ID" value="NZ_JAFIMU010000007.1"/>
</dbReference>
<evidence type="ECO:0000313" key="3">
    <source>
        <dbReference type="EMBL" id="MBN8230495.1"/>
    </source>
</evidence>
<protein>
    <submittedName>
        <fullName evidence="3">DUF3592 domain-containing protein</fullName>
    </submittedName>
</protein>
<sequence>MPLPPLLIAALLVGVPLVVLVQLLLQYQLTRELEEKGLHARGEVVRVRGSWLYGHHRVVEYVFFPQEGGEVRGEYKTHRSGLLSGVPSEGDPLEVLYLPDNPHRHQRVGTEVGLLGAATAVIGVVMFFFVLVFLLTLAPAKKAPEARGTAPSRRLQQYEGSPRTRPPPSGEKRQLGAY</sequence>
<proteinExistence type="predicted"/>
<dbReference type="Proteomes" id="UP000664052">
    <property type="component" value="Unassembled WGS sequence"/>
</dbReference>
<keyword evidence="2" id="KW-0472">Membrane</keyword>
<organism evidence="3 4">
    <name type="scientific">Corallococcus macrosporus</name>
    <dbReference type="NCBI Taxonomy" id="35"/>
    <lineage>
        <taxon>Bacteria</taxon>
        <taxon>Pseudomonadati</taxon>
        <taxon>Myxococcota</taxon>
        <taxon>Myxococcia</taxon>
        <taxon>Myxococcales</taxon>
        <taxon>Cystobacterineae</taxon>
        <taxon>Myxococcaceae</taxon>
        <taxon>Corallococcus</taxon>
    </lineage>
</organism>
<gene>
    <name evidence="3" type="ORF">JYK02_23565</name>
</gene>
<keyword evidence="2" id="KW-0812">Transmembrane</keyword>
<dbReference type="EMBL" id="JAFIMU010000007">
    <property type="protein sequence ID" value="MBN8230495.1"/>
    <property type="molecule type" value="Genomic_DNA"/>
</dbReference>
<feature type="region of interest" description="Disordered" evidence="1">
    <location>
        <begin position="143"/>
        <end position="178"/>
    </location>
</feature>